<accession>A0AA37WET7</accession>
<feature type="domain" description="M23ase beta-sheet core" evidence="4">
    <location>
        <begin position="405"/>
        <end position="498"/>
    </location>
</feature>
<evidence type="ECO:0000256" key="1">
    <source>
        <dbReference type="ARBA" id="ARBA00001933"/>
    </source>
</evidence>
<dbReference type="Gene3D" id="2.70.70.10">
    <property type="entry name" value="Glucose Permease (Domain IIA)"/>
    <property type="match status" value="1"/>
</dbReference>
<dbReference type="Proteomes" id="UP001156666">
    <property type="component" value="Unassembled WGS sequence"/>
</dbReference>
<dbReference type="Gene3D" id="3.90.1150.10">
    <property type="entry name" value="Aspartate Aminotransferase, domain 1"/>
    <property type="match status" value="1"/>
</dbReference>
<protein>
    <submittedName>
        <fullName evidence="6">4-aminobutyrate aminotransferase</fullName>
    </submittedName>
</protein>
<evidence type="ECO:0000256" key="2">
    <source>
        <dbReference type="ARBA" id="ARBA00008954"/>
    </source>
</evidence>
<evidence type="ECO:0000313" key="6">
    <source>
        <dbReference type="EMBL" id="GLR17697.1"/>
    </source>
</evidence>
<dbReference type="InterPro" id="IPR015424">
    <property type="entry name" value="PyrdxlP-dep_Trfase"/>
</dbReference>
<name>A0AA37WET7_9BACT</name>
<gene>
    <name evidence="6" type="ORF">GCM10007940_23120</name>
</gene>
<dbReference type="Gene3D" id="3.40.640.10">
    <property type="entry name" value="Type I PLP-dependent aspartate aminotransferase-like (Major domain)"/>
    <property type="match status" value="1"/>
</dbReference>
<dbReference type="EMBL" id="BSOH01000014">
    <property type="protein sequence ID" value="GLR17697.1"/>
    <property type="molecule type" value="Genomic_DNA"/>
</dbReference>
<dbReference type="Pfam" id="PF01551">
    <property type="entry name" value="Peptidase_M23"/>
    <property type="match status" value="1"/>
</dbReference>
<dbReference type="SUPFAM" id="SSF56112">
    <property type="entry name" value="Protein kinase-like (PK-like)"/>
    <property type="match status" value="1"/>
</dbReference>
<keyword evidence="3" id="KW-0663">Pyridoxal phosphate</keyword>
<feature type="domain" description="Aminoglycoside phosphotransferase" evidence="5">
    <location>
        <begin position="24"/>
        <end position="227"/>
    </location>
</feature>
<dbReference type="CDD" id="cd12797">
    <property type="entry name" value="M23_peptidase"/>
    <property type="match status" value="1"/>
</dbReference>
<evidence type="ECO:0000259" key="4">
    <source>
        <dbReference type="Pfam" id="PF01551"/>
    </source>
</evidence>
<comment type="cofactor">
    <cofactor evidence="1">
        <name>pyridoxal 5'-phosphate</name>
        <dbReference type="ChEBI" id="CHEBI:597326"/>
    </cofactor>
</comment>
<keyword evidence="7" id="KW-1185">Reference proteome</keyword>
<sequence>MSIQEVKDFLYKTWNLHAEVNKLAGFEDLNYHVKTDGGDTYLLKISDGGLTAEVEMQVEVLQFMKMKVELHETKDFTARLIEWTSGKPWGDTYPKTPALLRDLGIQAAKHFNKIEDFDHLSTRRENFNWDLAQSLWIKPHLDILDDGLSEKITHFIHRFEDVQEIYIDLPKSTIHNDLNDYNILVDEGKVTGFIDYGDMCYSQRINEVAILLSYAMMGFEDPLDAAVHVLSGFTEIQSLKSEEIEVLYVLIAMRLSVSLVTSQQNIIQRPDNDYLQISRDPALKLLNKLSETSEAFATYKFKAACNISLSDKKQTFEKWAESHEISRVVPLELDDYYTLDLGVGSLELGHEYDYNNPQRHWRQIKDILETKQKSFAIGSYNEIRPLYSSEDFVEIGNEGRRWRTVHIGLDFFQEEGTEVYAFADGEIYSMNYNEGDKNYGHTIIIKHDCFFTLYGHLSAASLQHLSVGQKVKAGSLIAWFGTPAENGNWAPHLHFQIILDMLNYEGDFPGVCHVHERELYTHICPDPRPYLGLKLPEARGLQSQEIEKLRKQKLGRSYSLSYEQPLHIVRAAGQYLYDENGRKYLDCVNNVPHVGHQNIRVVQAAMKQMQLLNTNTRYLHENIVKLASKLIESLPGKLNVCHFVNSGSEANELAIRMARTYTGRNGIVAMEHGYHGNTNLCVDISSYKFNAKGGQGQKDFVQLIPMPDPVRSQNIERFILDQSRETPAAFIHESILSCGGQVVMPEGFFQTYYKDFRDEGMVMIADEVQTGLGRVGSHMWAFEAEDIVPDIVTIGKPFGNGHPLAAVVCTEEIADAFHNGMEYFNTFGGNPVSCSIGLEVLRIIEEEGLQERAFVLGQYIKGELKKIQEEHSIIADVRGRGLFLGWEFADPETLEPLAEKASNVVNEMKRFGILLSTDGPMHNVVKFKPPMFFRREHADYMLSTMRRILGDMKRN</sequence>
<dbReference type="SUPFAM" id="SSF51261">
    <property type="entry name" value="Duplicated hybrid motif"/>
    <property type="match status" value="1"/>
</dbReference>
<comment type="similarity">
    <text evidence="2">Belongs to the class-III pyridoxal-phosphate-dependent aminotransferase family.</text>
</comment>
<dbReference type="InterPro" id="IPR011055">
    <property type="entry name" value="Dup_hybrid_motif"/>
</dbReference>
<dbReference type="InterPro" id="IPR005814">
    <property type="entry name" value="Aminotrans_3"/>
</dbReference>
<proteinExistence type="inferred from homology"/>
<dbReference type="PANTHER" id="PTHR45688">
    <property type="match status" value="1"/>
</dbReference>
<dbReference type="InterPro" id="IPR011009">
    <property type="entry name" value="Kinase-like_dom_sf"/>
</dbReference>
<dbReference type="SUPFAM" id="SSF53383">
    <property type="entry name" value="PLP-dependent transferases"/>
    <property type="match status" value="1"/>
</dbReference>
<reference evidence="6" key="2">
    <citation type="submission" date="2023-01" db="EMBL/GenBank/DDBJ databases">
        <title>Draft genome sequence of Portibacter lacus strain NBRC 108769.</title>
        <authorList>
            <person name="Sun Q."/>
            <person name="Mori K."/>
        </authorList>
    </citation>
    <scope>NUCLEOTIDE SEQUENCE</scope>
    <source>
        <strain evidence="6">NBRC 108769</strain>
    </source>
</reference>
<dbReference type="RefSeq" id="WP_235291366.1">
    <property type="nucleotide sequence ID" value="NZ_BSOH01000014.1"/>
</dbReference>
<dbReference type="InterPro" id="IPR016047">
    <property type="entry name" value="M23ase_b-sheet_dom"/>
</dbReference>
<organism evidence="6 7">
    <name type="scientific">Portibacter lacus</name>
    <dbReference type="NCBI Taxonomy" id="1099794"/>
    <lineage>
        <taxon>Bacteria</taxon>
        <taxon>Pseudomonadati</taxon>
        <taxon>Bacteroidota</taxon>
        <taxon>Saprospiria</taxon>
        <taxon>Saprospirales</taxon>
        <taxon>Haliscomenobacteraceae</taxon>
        <taxon>Portibacter</taxon>
    </lineage>
</organism>
<keyword evidence="6" id="KW-0808">Transferase</keyword>
<evidence type="ECO:0000259" key="5">
    <source>
        <dbReference type="Pfam" id="PF01636"/>
    </source>
</evidence>
<dbReference type="InterPro" id="IPR015421">
    <property type="entry name" value="PyrdxlP-dep_Trfase_major"/>
</dbReference>
<reference evidence="6" key="1">
    <citation type="journal article" date="2014" name="Int. J. Syst. Evol. Microbiol.">
        <title>Complete genome sequence of Corynebacterium casei LMG S-19264T (=DSM 44701T), isolated from a smear-ripened cheese.</title>
        <authorList>
            <consortium name="US DOE Joint Genome Institute (JGI-PGF)"/>
            <person name="Walter F."/>
            <person name="Albersmeier A."/>
            <person name="Kalinowski J."/>
            <person name="Ruckert C."/>
        </authorList>
    </citation>
    <scope>NUCLEOTIDE SEQUENCE</scope>
    <source>
        <strain evidence="6">NBRC 108769</strain>
    </source>
</reference>
<dbReference type="Pfam" id="PF00202">
    <property type="entry name" value="Aminotran_3"/>
    <property type="match status" value="1"/>
</dbReference>
<keyword evidence="6" id="KW-0032">Aminotransferase</keyword>
<dbReference type="PANTHER" id="PTHR45688:SF13">
    <property type="entry name" value="ALANINE--GLYOXYLATE AMINOTRANSFERASE 2-LIKE"/>
    <property type="match status" value="1"/>
</dbReference>
<dbReference type="InterPro" id="IPR049704">
    <property type="entry name" value="Aminotrans_3_PPA_site"/>
</dbReference>
<dbReference type="PROSITE" id="PS00600">
    <property type="entry name" value="AA_TRANSFER_CLASS_3"/>
    <property type="match status" value="1"/>
</dbReference>
<dbReference type="Gene3D" id="3.90.1200.10">
    <property type="match status" value="1"/>
</dbReference>
<dbReference type="AlphaFoldDB" id="A0AA37WET7"/>
<dbReference type="GO" id="GO:0008483">
    <property type="term" value="F:transaminase activity"/>
    <property type="evidence" value="ECO:0007669"/>
    <property type="project" value="UniProtKB-KW"/>
</dbReference>
<dbReference type="Pfam" id="PF01636">
    <property type="entry name" value="APH"/>
    <property type="match status" value="1"/>
</dbReference>
<evidence type="ECO:0000256" key="3">
    <source>
        <dbReference type="ARBA" id="ARBA00022898"/>
    </source>
</evidence>
<dbReference type="InterPro" id="IPR015422">
    <property type="entry name" value="PyrdxlP-dep_Trfase_small"/>
</dbReference>
<comment type="caution">
    <text evidence="6">The sequence shown here is derived from an EMBL/GenBank/DDBJ whole genome shotgun (WGS) entry which is preliminary data.</text>
</comment>
<dbReference type="GO" id="GO:0030170">
    <property type="term" value="F:pyridoxal phosphate binding"/>
    <property type="evidence" value="ECO:0007669"/>
    <property type="project" value="InterPro"/>
</dbReference>
<evidence type="ECO:0000313" key="7">
    <source>
        <dbReference type="Proteomes" id="UP001156666"/>
    </source>
</evidence>
<dbReference type="CDD" id="cd00610">
    <property type="entry name" value="OAT_like"/>
    <property type="match status" value="1"/>
</dbReference>
<dbReference type="InterPro" id="IPR002575">
    <property type="entry name" value="Aminoglycoside_PTrfase"/>
</dbReference>